<dbReference type="PROSITE" id="PS51257">
    <property type="entry name" value="PROKAR_LIPOPROTEIN"/>
    <property type="match status" value="1"/>
</dbReference>
<keyword evidence="2" id="KW-0812">Transmembrane</keyword>
<feature type="transmembrane region" description="Helical" evidence="2">
    <location>
        <begin position="6"/>
        <end position="25"/>
    </location>
</feature>
<dbReference type="Proteomes" id="UP000077245">
    <property type="component" value="Unassembled WGS sequence"/>
</dbReference>
<dbReference type="PATRIC" id="fig|49547.3.peg.1187"/>
<feature type="region of interest" description="Disordered" evidence="1">
    <location>
        <begin position="166"/>
        <end position="214"/>
    </location>
</feature>
<keyword evidence="2" id="KW-1133">Transmembrane helix</keyword>
<proteinExistence type="predicted"/>
<keyword evidence="2" id="KW-0472">Membrane</keyword>
<evidence type="ECO:0000256" key="2">
    <source>
        <dbReference type="SAM" id="Phobius"/>
    </source>
</evidence>
<organism evidence="3 4">
    <name type="scientific">Methanobrevibacter curvatus</name>
    <dbReference type="NCBI Taxonomy" id="49547"/>
    <lineage>
        <taxon>Archaea</taxon>
        <taxon>Methanobacteriati</taxon>
        <taxon>Methanobacteriota</taxon>
        <taxon>Methanomada group</taxon>
        <taxon>Methanobacteria</taxon>
        <taxon>Methanobacteriales</taxon>
        <taxon>Methanobacteriaceae</taxon>
        <taxon>Methanobrevibacter</taxon>
    </lineage>
</organism>
<evidence type="ECO:0000256" key="1">
    <source>
        <dbReference type="SAM" id="MobiDB-lite"/>
    </source>
</evidence>
<protein>
    <submittedName>
        <fullName evidence="3">Uncharacterized protein</fullName>
    </submittedName>
</protein>
<keyword evidence="4" id="KW-1185">Reference proteome</keyword>
<feature type="compositionally biased region" description="Acidic residues" evidence="1">
    <location>
        <begin position="189"/>
        <end position="214"/>
    </location>
</feature>
<reference evidence="3 4" key="1">
    <citation type="submission" date="2016-04" db="EMBL/GenBank/DDBJ databases">
        <title>Genome sequence of Methanobrevibacter curvatus DSM 11111.</title>
        <authorList>
            <person name="Poehlein A."/>
            <person name="Seedorf H."/>
            <person name="Daniel R."/>
        </authorList>
    </citation>
    <scope>NUCLEOTIDE SEQUENCE [LARGE SCALE GENOMIC DNA]</scope>
    <source>
        <strain evidence="3 4">DSM 11111</strain>
    </source>
</reference>
<feature type="compositionally biased region" description="Polar residues" evidence="1">
    <location>
        <begin position="167"/>
        <end position="184"/>
    </location>
</feature>
<sequence length="214" mass="24940">MKTKLLLFFGILIGIILMFACIAIIPQEEDPKLEHIGIVAPEGYEITQEDSAVLKLYDGSNAIFVYETDKEGVEKYNTEWTSLKSKNMTINGIHIIYKEYKNYNGKNNRSYNYIFNLNGHYYIVESFAPLNKNIIKNMLISNLVKSSTEFTLPNLIYKSPLKENTESTDSTQKKINYNKYNRGNNYYDDGLDDYPDDDFDPEEYDDPEYESWDD</sequence>
<accession>A0A166ANA2</accession>
<name>A0A166ANA2_9EURY</name>
<dbReference type="EMBL" id="LWMV01000170">
    <property type="protein sequence ID" value="KZX12259.1"/>
    <property type="molecule type" value="Genomic_DNA"/>
</dbReference>
<gene>
    <name evidence="3" type="ORF">MBCUR_11110</name>
</gene>
<evidence type="ECO:0000313" key="3">
    <source>
        <dbReference type="EMBL" id="KZX12259.1"/>
    </source>
</evidence>
<dbReference type="RefSeq" id="WP_067091310.1">
    <property type="nucleotide sequence ID" value="NZ_LWMV01000170.1"/>
</dbReference>
<comment type="caution">
    <text evidence="3">The sequence shown here is derived from an EMBL/GenBank/DDBJ whole genome shotgun (WGS) entry which is preliminary data.</text>
</comment>
<dbReference type="AlphaFoldDB" id="A0A166ANA2"/>
<evidence type="ECO:0000313" key="4">
    <source>
        <dbReference type="Proteomes" id="UP000077245"/>
    </source>
</evidence>